<evidence type="ECO:0000256" key="6">
    <source>
        <dbReference type="ARBA" id="ARBA00022946"/>
    </source>
</evidence>
<dbReference type="PANTHER" id="PTHR32198">
    <property type="entry name" value="MITOCHONDRIAL ESCAPE PROTEIN 2"/>
    <property type="match status" value="1"/>
</dbReference>
<keyword evidence="7" id="KW-1133">Transmembrane helix</keyword>
<dbReference type="InterPro" id="IPR027417">
    <property type="entry name" value="P-loop_NTPase"/>
</dbReference>
<evidence type="ECO:0000259" key="13">
    <source>
        <dbReference type="PROSITE" id="PS50102"/>
    </source>
</evidence>
<evidence type="ECO:0000256" key="2">
    <source>
        <dbReference type="ARBA" id="ARBA00010320"/>
    </source>
</evidence>
<evidence type="ECO:0000256" key="3">
    <source>
        <dbReference type="ARBA" id="ARBA00020222"/>
    </source>
</evidence>
<sequence>MLSRVCMTARPTRISPRFGSGNLHRLRWSRQFYTRHVKDEVTSELGKEPVMSIITPFATQEQTAMLYLDNIFPLRMNTFDIRQLFFRNTRACLESRAHKAIPSQELAEGFHIKRMESRIKDGGAIIEFGFNSTAEQKSRIAKQIVQKIERHLEDHKTVASFNFQPVRAFLVKGEPFLEDIVSRFPTPKLRIEFINGEPVSVEKLYKHLRPYGRIYDIALYPNPHVSKDPARYAIVQFTRIRSATSARNCLHGHIIHGTRLNLLYERQLRSNVVREWLANHPKITVPVFAALVAGITYAVFDPIRVFCMTSKVTQRFNPEEYALYRWLRRETWARLMSTERSLASHQSIWEDDSEDIDKVNTWLRETPETFVIVTGPKGSGKSALVHEAVKDRRNKIIINCEELANSRSMTDVTTALAKQLGYFPVFTWVSSMSNLLETVVTATTGQKAGLSSSPDTQIKRILETAAVALRDVTPKERSKERHEDTSHLSIIETVKKWFVRDDGEEPSPEDVRGEIPIVVFDNFMYKETAFNSQLWTEMAEFAALLVENEVAHVVFVSSNVSVNKVLSRALPGKSFETIALSDAPPEISLSFVARQLGEDAVKSEGMHGIVSALGGRLTELELLVQKMKMGMDAETAFDDIVNRNVVEIRKYGFNEACEEDDHSLPWSPIQFWEIVKGLAERKSMNYDDLRWNVFFNGDDKPLRDMERAELITILHKEGRPNAIRPGKPVFYTVFDRLVTDDVFAASMEIESNTYLKKSAEQSIAKLEETILSLSHIYNGKPPREINTRITYLLGKVSSTQKLIESYETRITEAKQVVKNAWKDNSSE</sequence>
<dbReference type="InterPro" id="IPR000504">
    <property type="entry name" value="RRM_dom"/>
</dbReference>
<dbReference type="GO" id="GO:0006397">
    <property type="term" value="P:mRNA processing"/>
    <property type="evidence" value="ECO:0007669"/>
    <property type="project" value="UniProtKB-UniRule"/>
</dbReference>
<dbReference type="OMA" id="FQFFRPY"/>
<keyword evidence="12" id="KW-0507">mRNA processing</keyword>
<dbReference type="InterPro" id="IPR018850">
    <property type="entry name" value="Mt_escape_2_C"/>
</dbReference>
<dbReference type="Gene3D" id="3.40.50.300">
    <property type="entry name" value="P-loop containing nucleotide triphosphate hydrolases"/>
    <property type="match status" value="1"/>
</dbReference>
<dbReference type="SUPFAM" id="SSF52540">
    <property type="entry name" value="P-loop containing nucleoside triphosphate hydrolases"/>
    <property type="match status" value="1"/>
</dbReference>
<evidence type="ECO:0000256" key="1">
    <source>
        <dbReference type="ARBA" id="ARBA00004434"/>
    </source>
</evidence>
<organism evidence="14 15">
    <name type="scientific">Syncephalastrum racemosum</name>
    <name type="common">Filamentous fungus</name>
    <dbReference type="NCBI Taxonomy" id="13706"/>
    <lineage>
        <taxon>Eukaryota</taxon>
        <taxon>Fungi</taxon>
        <taxon>Fungi incertae sedis</taxon>
        <taxon>Mucoromycota</taxon>
        <taxon>Mucoromycotina</taxon>
        <taxon>Mucoromycetes</taxon>
        <taxon>Mucorales</taxon>
        <taxon>Syncephalastraceae</taxon>
        <taxon>Syncephalastrum</taxon>
    </lineage>
</organism>
<dbReference type="SMART" id="SM00360">
    <property type="entry name" value="RRM"/>
    <property type="match status" value="1"/>
</dbReference>
<accession>A0A1X2HDW3</accession>
<dbReference type="Pfam" id="PF00076">
    <property type="entry name" value="RRM_1"/>
    <property type="match status" value="1"/>
</dbReference>
<dbReference type="PROSITE" id="PS50102">
    <property type="entry name" value="RRM"/>
    <property type="match status" value="1"/>
</dbReference>
<feature type="domain" description="RRM" evidence="13">
    <location>
        <begin position="190"/>
        <end position="267"/>
    </location>
</feature>
<evidence type="ECO:0000256" key="8">
    <source>
        <dbReference type="ARBA" id="ARBA00023128"/>
    </source>
</evidence>
<evidence type="ECO:0000256" key="4">
    <source>
        <dbReference type="ARBA" id="ARBA00022692"/>
    </source>
</evidence>
<evidence type="ECO:0000256" key="7">
    <source>
        <dbReference type="ARBA" id="ARBA00022989"/>
    </source>
</evidence>
<dbReference type="InterPro" id="IPR012677">
    <property type="entry name" value="Nucleotide-bd_a/b_plait_sf"/>
</dbReference>
<evidence type="ECO:0000256" key="9">
    <source>
        <dbReference type="ARBA" id="ARBA00023136"/>
    </source>
</evidence>
<dbReference type="GO" id="GO:0003723">
    <property type="term" value="F:RNA binding"/>
    <property type="evidence" value="ECO:0007669"/>
    <property type="project" value="UniProtKB-UniRule"/>
</dbReference>
<gene>
    <name evidence="14" type="ORF">BCR43DRAFT_474964</name>
</gene>
<dbReference type="InterPro" id="IPR039627">
    <property type="entry name" value="Yme2_C"/>
</dbReference>
<keyword evidence="6" id="KW-0809">Transit peptide</keyword>
<evidence type="ECO:0000256" key="12">
    <source>
        <dbReference type="RuleBase" id="RU367108"/>
    </source>
</evidence>
<dbReference type="Proteomes" id="UP000242180">
    <property type="component" value="Unassembled WGS sequence"/>
</dbReference>
<keyword evidence="5 12" id="KW-0999">Mitochondrion inner membrane</keyword>
<evidence type="ECO:0000256" key="5">
    <source>
        <dbReference type="ARBA" id="ARBA00022792"/>
    </source>
</evidence>
<keyword evidence="9" id="KW-0472">Membrane</keyword>
<evidence type="ECO:0000256" key="11">
    <source>
        <dbReference type="PROSITE-ProRule" id="PRU00176"/>
    </source>
</evidence>
<dbReference type="GO" id="GO:0005743">
    <property type="term" value="C:mitochondrial inner membrane"/>
    <property type="evidence" value="ECO:0007669"/>
    <property type="project" value="UniProtKB-SubCell"/>
</dbReference>
<comment type="caution">
    <text evidence="14">The sequence shown here is derived from an EMBL/GenBank/DDBJ whole genome shotgun (WGS) entry which is preliminary data.</text>
</comment>
<dbReference type="Gene3D" id="3.30.70.330">
    <property type="match status" value="1"/>
</dbReference>
<protein>
    <recommendedName>
        <fullName evidence="3 12">Mitochondrial escape protein 2</fullName>
    </recommendedName>
</protein>
<evidence type="ECO:0000313" key="15">
    <source>
        <dbReference type="Proteomes" id="UP000242180"/>
    </source>
</evidence>
<dbReference type="InterPro" id="IPR035979">
    <property type="entry name" value="RBD_domain_sf"/>
</dbReference>
<dbReference type="Pfam" id="PF10443">
    <property type="entry name" value="RNA12"/>
    <property type="match status" value="1"/>
</dbReference>
<comment type="similarity">
    <text evidence="2 12">Belongs to the YME2 family.</text>
</comment>
<evidence type="ECO:0000313" key="14">
    <source>
        <dbReference type="EMBL" id="ORY96952.1"/>
    </source>
</evidence>
<evidence type="ECO:0000256" key="10">
    <source>
        <dbReference type="ARBA" id="ARBA00025276"/>
    </source>
</evidence>
<proteinExistence type="inferred from homology"/>
<comment type="subcellular location">
    <subcellularLocation>
        <location evidence="1 12">Mitochondrion inner membrane</location>
        <topology evidence="1 12">Single-pass membrane protein</topology>
    </subcellularLocation>
</comment>
<dbReference type="OrthoDB" id="10267654at2759"/>
<keyword evidence="11 12" id="KW-0694">RNA-binding</keyword>
<dbReference type="STRING" id="13706.A0A1X2HDW3"/>
<dbReference type="FunCoup" id="A0A1X2HDW3">
    <property type="interactions" value="9"/>
</dbReference>
<name>A0A1X2HDW3_SYNRA</name>
<keyword evidence="8 12" id="KW-0496">Mitochondrion</keyword>
<dbReference type="InParanoid" id="A0A1X2HDW3"/>
<comment type="function">
    <text evidence="10 12">Plays a role in maintaining the mitochondrial genome and in controlling the mtDNA escape. Involved in the regulation of mtDNA nucleotide structure and number. May have a dispensable role in early maturation of pre-rRNA.</text>
</comment>
<dbReference type="PANTHER" id="PTHR32198:SF2">
    <property type="entry name" value="MITOCHONDRIAL ESCAPE PROTEIN 2"/>
    <property type="match status" value="1"/>
</dbReference>
<reference evidence="14 15" key="1">
    <citation type="submission" date="2016-07" db="EMBL/GenBank/DDBJ databases">
        <title>Pervasive Adenine N6-methylation of Active Genes in Fungi.</title>
        <authorList>
            <consortium name="DOE Joint Genome Institute"/>
            <person name="Mondo S.J."/>
            <person name="Dannebaum R.O."/>
            <person name="Kuo R.C."/>
            <person name="Labutti K."/>
            <person name="Haridas S."/>
            <person name="Kuo A."/>
            <person name="Salamov A."/>
            <person name="Ahrendt S.R."/>
            <person name="Lipzen A."/>
            <person name="Sullivan W."/>
            <person name="Andreopoulos W.B."/>
            <person name="Clum A."/>
            <person name="Lindquist E."/>
            <person name="Daum C."/>
            <person name="Ramamoorthy G.K."/>
            <person name="Gryganskyi A."/>
            <person name="Culley D."/>
            <person name="Magnuson J.K."/>
            <person name="James T.Y."/>
            <person name="O'Malley M.A."/>
            <person name="Stajich J.E."/>
            <person name="Spatafora J.W."/>
            <person name="Visel A."/>
            <person name="Grigoriev I.V."/>
        </authorList>
    </citation>
    <scope>NUCLEOTIDE SEQUENCE [LARGE SCALE GENOMIC DNA]</scope>
    <source>
        <strain evidence="14 15">NRRL 2496</strain>
    </source>
</reference>
<dbReference type="AlphaFoldDB" id="A0A1X2HDW3"/>
<keyword evidence="4" id="KW-0812">Transmembrane</keyword>
<dbReference type="EMBL" id="MCGN01000005">
    <property type="protein sequence ID" value="ORY96952.1"/>
    <property type="molecule type" value="Genomic_DNA"/>
</dbReference>
<keyword evidence="15" id="KW-1185">Reference proteome</keyword>
<dbReference type="SUPFAM" id="SSF54928">
    <property type="entry name" value="RNA-binding domain, RBD"/>
    <property type="match status" value="1"/>
</dbReference>